<evidence type="ECO:0000259" key="1">
    <source>
        <dbReference type="SMART" id="SM00860"/>
    </source>
</evidence>
<dbReference type="InterPro" id="IPR037883">
    <property type="entry name" value="Knr4/Smi1-like_sf"/>
</dbReference>
<sequence>MDFTHLWDRTRPAAHAPLTDACVTGAERLLGVTLPAELLALLRHRNGGALADAFTAFPTDRPTSWSADHVPVDELFGIGRSEGSLSLLDTPYLVDEWDLPSPVVLLTGDGHWWIALDYRACGPTGEPSVTWLDAEDGTNFTLAPDLRTFLERLTAASAFDG</sequence>
<feature type="domain" description="Knr4/Smi1-like" evidence="1">
    <location>
        <begin position="17"/>
        <end position="152"/>
    </location>
</feature>
<dbReference type="Pfam" id="PF09346">
    <property type="entry name" value="SMI1_KNR4"/>
    <property type="match status" value="1"/>
</dbReference>
<evidence type="ECO:0000313" key="2">
    <source>
        <dbReference type="EMBL" id="AGZ94230.1"/>
    </source>
</evidence>
<proteinExistence type="predicted"/>
<dbReference type="SMART" id="SM00860">
    <property type="entry name" value="SMI1_KNR4"/>
    <property type="match status" value="1"/>
</dbReference>
<reference evidence="2" key="1">
    <citation type="journal article" date="2013" name="Proc. Natl. Acad. Sci. U.S.A.">
        <title>Diversity and abundance of phosphonate biosynthetic genes in nature.</title>
        <authorList>
            <person name="Yu X."/>
            <person name="Doroghazi J.R."/>
            <person name="Janga S.C."/>
            <person name="Zhang J.K."/>
            <person name="Circello B."/>
            <person name="Griffin B.M."/>
            <person name="Labeda D.P."/>
            <person name="Metcalf W.W."/>
        </authorList>
    </citation>
    <scope>NUCLEOTIDE SEQUENCE</scope>
    <source>
        <strain evidence="2">NRRL F-6133</strain>
    </source>
</reference>
<dbReference type="Gene3D" id="3.40.1580.10">
    <property type="entry name" value="SMI1/KNR4-like"/>
    <property type="match status" value="1"/>
</dbReference>
<organism evidence="2">
    <name type="scientific">Kitasatospora sp. NRRL F-6133</name>
    <dbReference type="NCBI Taxonomy" id="1415539"/>
    <lineage>
        <taxon>Bacteria</taxon>
        <taxon>Bacillati</taxon>
        <taxon>Actinomycetota</taxon>
        <taxon>Actinomycetes</taxon>
        <taxon>Kitasatosporales</taxon>
        <taxon>Streptomycetaceae</taxon>
        <taxon>Kitasatospora</taxon>
    </lineage>
</organism>
<accession>U5YNH9</accession>
<dbReference type="SUPFAM" id="SSF160631">
    <property type="entry name" value="SMI1/KNR4-like"/>
    <property type="match status" value="1"/>
</dbReference>
<dbReference type="InterPro" id="IPR018958">
    <property type="entry name" value="Knr4/Smi1-like_dom"/>
</dbReference>
<name>U5YNH9_9ACTN</name>
<dbReference type="EMBL" id="KF386873">
    <property type="protein sequence ID" value="AGZ94230.1"/>
    <property type="molecule type" value="Genomic_DNA"/>
</dbReference>
<dbReference type="AlphaFoldDB" id="U5YNH9"/>
<protein>
    <recommendedName>
        <fullName evidence="1">Knr4/Smi1-like domain-containing protein</fullName>
    </recommendedName>
</protein>